<evidence type="ECO:0000313" key="3">
    <source>
        <dbReference type="Proteomes" id="UP000235564"/>
    </source>
</evidence>
<evidence type="ECO:0000313" key="2">
    <source>
        <dbReference type="EMBL" id="PMC23143.1"/>
    </source>
</evidence>
<sequence>MVIVSMTWARKLRLSTLWQIADLICGGATRKEDCSYKSVKIEEETIIMVIICIFVVKSFLFLSFND</sequence>
<feature type="transmembrane region" description="Helical" evidence="1">
    <location>
        <begin position="46"/>
        <end position="64"/>
    </location>
</feature>
<protein>
    <submittedName>
        <fullName evidence="2">Uncharacterized protein</fullName>
    </submittedName>
</protein>
<proteinExistence type="predicted"/>
<evidence type="ECO:0000256" key="1">
    <source>
        <dbReference type="SAM" id="Phobius"/>
    </source>
</evidence>
<accession>A0A2N6QNQ6</accession>
<keyword evidence="1" id="KW-0472">Membrane</keyword>
<reference evidence="2 3" key="1">
    <citation type="submission" date="2017-09" db="EMBL/GenBank/DDBJ databases">
        <title>Bacterial strain isolated from the female urinary microbiota.</title>
        <authorList>
            <person name="Thomas-White K."/>
            <person name="Kumar N."/>
            <person name="Forster S."/>
            <person name="Putonti C."/>
            <person name="Lawley T."/>
            <person name="Wolfe A.J."/>
        </authorList>
    </citation>
    <scope>NUCLEOTIDE SEQUENCE [LARGE SCALE GENOMIC DNA]</scope>
    <source>
        <strain evidence="2 3">UMB0536</strain>
    </source>
</reference>
<keyword evidence="1" id="KW-1133">Transmembrane helix</keyword>
<gene>
    <name evidence="2" type="ORF">CJ231_10715</name>
</gene>
<dbReference type="EMBL" id="PNGJ01000010">
    <property type="protein sequence ID" value="PMC23143.1"/>
    <property type="molecule type" value="Genomic_DNA"/>
</dbReference>
<keyword evidence="1" id="KW-0812">Transmembrane</keyword>
<dbReference type="Proteomes" id="UP000235564">
    <property type="component" value="Unassembled WGS sequence"/>
</dbReference>
<dbReference type="AlphaFoldDB" id="A0A2N6QNQ6"/>
<name>A0A2N6QNQ6_9BACT</name>
<organism evidence="2 3">
    <name type="scientific">Hoylesella buccalis</name>
    <dbReference type="NCBI Taxonomy" id="28127"/>
    <lineage>
        <taxon>Bacteria</taxon>
        <taxon>Pseudomonadati</taxon>
        <taxon>Bacteroidota</taxon>
        <taxon>Bacteroidia</taxon>
        <taxon>Bacteroidales</taxon>
        <taxon>Prevotellaceae</taxon>
        <taxon>Hoylesella</taxon>
    </lineage>
</organism>
<comment type="caution">
    <text evidence="2">The sequence shown here is derived from an EMBL/GenBank/DDBJ whole genome shotgun (WGS) entry which is preliminary data.</text>
</comment>